<protein>
    <recommendedName>
        <fullName evidence="11">SLC41A/MgtE integral membrane domain-containing protein</fullName>
    </recommendedName>
</protein>
<feature type="domain" description="SLC41A/MgtE integral membrane" evidence="11">
    <location>
        <begin position="386"/>
        <end position="526"/>
    </location>
</feature>
<dbReference type="GO" id="GO:0005886">
    <property type="term" value="C:plasma membrane"/>
    <property type="evidence" value="ECO:0007669"/>
    <property type="project" value="TreeGrafter"/>
</dbReference>
<dbReference type="GO" id="GO:0008324">
    <property type="term" value="F:monoatomic cation transmembrane transporter activity"/>
    <property type="evidence" value="ECO:0007669"/>
    <property type="project" value="InterPro"/>
</dbReference>
<evidence type="ECO:0000259" key="11">
    <source>
        <dbReference type="Pfam" id="PF01769"/>
    </source>
</evidence>
<keyword evidence="5" id="KW-0460">Magnesium</keyword>
<feature type="transmembrane region" description="Helical" evidence="10">
    <location>
        <begin position="351"/>
        <end position="375"/>
    </location>
</feature>
<comment type="subcellular location">
    <subcellularLocation>
        <location evidence="1">Membrane</location>
        <topology evidence="1">Multi-pass membrane protein</topology>
    </subcellularLocation>
</comment>
<evidence type="ECO:0000256" key="2">
    <source>
        <dbReference type="ARBA" id="ARBA00009749"/>
    </source>
</evidence>
<evidence type="ECO:0000256" key="3">
    <source>
        <dbReference type="ARBA" id="ARBA00022448"/>
    </source>
</evidence>
<sequence>MQNRHEPNAGHSEPFSAASSDTIEMAPLEDQSLEHRHHKHEEDYQDDYHYPERESDDEDDGVDRALLLPEDRTRGRERSPLAETSTWSKALRITVETGPTLLITTVGLLFTGELLNSVSHWKAMSQVDELIMIIPVVLNLKGNLEMNLSARLGTAANMGELDKPSLRRRIILGNLSLLQVQATVVSFVAALVAFGLGRIMPQPSEMPSTPAGPPEATPPPSLLSVRNILQSRKPRPLPPVRKDPGGVTEFILTASSAMLATCLSSALLGSFMCTLVVICRKLGLDPDNIAPPIAACLGDLVTLSLLGITSAVNMHLAESPIPLIIIIVLALAAVGWAVVTRRNHSVSHLLLEGWLPLFAAMIISSGTGIVLDLFVSRYEGFALLATVISGLPGNVGSILVSRLSTALHALDYSAHTLPSASTESFVQPPEIHPPSPRLVMITLLCVTVPIEIAFLATLRALGWLQVPIIFLIFSLLFFCIAVVASLWLARALTDVLWKRKLDPDMYALPIHSALVDLIGQLLLVVCFEIVSHLGVHLKASTP</sequence>
<keyword evidence="8 10" id="KW-0472">Membrane</keyword>
<feature type="region of interest" description="Disordered" evidence="9">
    <location>
        <begin position="1"/>
        <end position="63"/>
    </location>
</feature>
<keyword evidence="13" id="KW-1185">Reference proteome</keyword>
<dbReference type="Pfam" id="PF01769">
    <property type="entry name" value="MgtE"/>
    <property type="match status" value="2"/>
</dbReference>
<evidence type="ECO:0000256" key="1">
    <source>
        <dbReference type="ARBA" id="ARBA00004141"/>
    </source>
</evidence>
<keyword evidence="3" id="KW-0813">Transport</keyword>
<feature type="transmembrane region" description="Helical" evidence="10">
    <location>
        <begin position="438"/>
        <end position="462"/>
    </location>
</feature>
<feature type="transmembrane region" description="Helical" evidence="10">
    <location>
        <begin position="250"/>
        <end position="277"/>
    </location>
</feature>
<evidence type="ECO:0000256" key="5">
    <source>
        <dbReference type="ARBA" id="ARBA00022842"/>
    </source>
</evidence>
<evidence type="ECO:0000313" key="12">
    <source>
        <dbReference type="EMBL" id="KIP07485.1"/>
    </source>
</evidence>
<feature type="transmembrane region" description="Helical" evidence="10">
    <location>
        <begin position="171"/>
        <end position="196"/>
    </location>
</feature>
<keyword evidence="4 10" id="KW-0812">Transmembrane</keyword>
<feature type="transmembrane region" description="Helical" evidence="10">
    <location>
        <begin position="468"/>
        <end position="492"/>
    </location>
</feature>
<dbReference type="InterPro" id="IPR045349">
    <property type="entry name" value="SLC41A1-3"/>
</dbReference>
<evidence type="ECO:0000256" key="4">
    <source>
        <dbReference type="ARBA" id="ARBA00022692"/>
    </source>
</evidence>
<feature type="transmembrane region" description="Helical" evidence="10">
    <location>
        <begin position="289"/>
        <end position="309"/>
    </location>
</feature>
<dbReference type="InterPro" id="IPR036739">
    <property type="entry name" value="SLC41_membr_dom_sf"/>
</dbReference>
<dbReference type="HOGENOM" id="CLU_018207_4_0_1"/>
<evidence type="ECO:0000256" key="6">
    <source>
        <dbReference type="ARBA" id="ARBA00022989"/>
    </source>
</evidence>
<evidence type="ECO:0000256" key="8">
    <source>
        <dbReference type="ARBA" id="ARBA00023136"/>
    </source>
</evidence>
<name>A0A0C3SAZ7_PHLG1</name>
<dbReference type="InterPro" id="IPR006667">
    <property type="entry name" value="SLC41_membr_dom"/>
</dbReference>
<accession>A0A0C3SAZ7</accession>
<dbReference type="Proteomes" id="UP000053257">
    <property type="component" value="Unassembled WGS sequence"/>
</dbReference>
<feature type="domain" description="SLC41A/MgtE integral membrane" evidence="11">
    <location>
        <begin position="134"/>
        <end position="306"/>
    </location>
</feature>
<dbReference type="PANTHER" id="PTHR16228:SF7">
    <property type="entry name" value="SLC41A_MGTE INTEGRAL MEMBRANE DOMAIN-CONTAINING PROTEIN"/>
    <property type="match status" value="1"/>
</dbReference>
<evidence type="ECO:0000256" key="7">
    <source>
        <dbReference type="ARBA" id="ARBA00023065"/>
    </source>
</evidence>
<evidence type="ECO:0000256" key="10">
    <source>
        <dbReference type="SAM" id="Phobius"/>
    </source>
</evidence>
<keyword evidence="6 10" id="KW-1133">Transmembrane helix</keyword>
<organism evidence="12 13">
    <name type="scientific">Phlebiopsis gigantea (strain 11061_1 CR5-6)</name>
    <name type="common">White-rot fungus</name>
    <name type="synonym">Peniophora gigantea</name>
    <dbReference type="NCBI Taxonomy" id="745531"/>
    <lineage>
        <taxon>Eukaryota</taxon>
        <taxon>Fungi</taxon>
        <taxon>Dikarya</taxon>
        <taxon>Basidiomycota</taxon>
        <taxon>Agaricomycotina</taxon>
        <taxon>Agaricomycetes</taxon>
        <taxon>Polyporales</taxon>
        <taxon>Phanerochaetaceae</taxon>
        <taxon>Phlebiopsis</taxon>
    </lineage>
</organism>
<evidence type="ECO:0000256" key="9">
    <source>
        <dbReference type="SAM" id="MobiDB-lite"/>
    </source>
</evidence>
<feature type="transmembrane region" description="Helical" evidence="10">
    <location>
        <begin position="513"/>
        <end position="535"/>
    </location>
</feature>
<proteinExistence type="inferred from homology"/>
<dbReference type="AlphaFoldDB" id="A0A0C3SAZ7"/>
<feature type="transmembrane region" description="Helical" evidence="10">
    <location>
        <begin position="321"/>
        <end position="339"/>
    </location>
</feature>
<evidence type="ECO:0000313" key="13">
    <source>
        <dbReference type="Proteomes" id="UP000053257"/>
    </source>
</evidence>
<dbReference type="SUPFAM" id="SSF161093">
    <property type="entry name" value="MgtE membrane domain-like"/>
    <property type="match status" value="2"/>
</dbReference>
<reference evidence="12 13" key="1">
    <citation type="journal article" date="2014" name="PLoS Genet.">
        <title>Analysis of the Phlebiopsis gigantea genome, transcriptome and secretome provides insight into its pioneer colonization strategies of wood.</title>
        <authorList>
            <person name="Hori C."/>
            <person name="Ishida T."/>
            <person name="Igarashi K."/>
            <person name="Samejima M."/>
            <person name="Suzuki H."/>
            <person name="Master E."/>
            <person name="Ferreira P."/>
            <person name="Ruiz-Duenas F.J."/>
            <person name="Held B."/>
            <person name="Canessa P."/>
            <person name="Larrondo L.F."/>
            <person name="Schmoll M."/>
            <person name="Druzhinina I.S."/>
            <person name="Kubicek C.P."/>
            <person name="Gaskell J.A."/>
            <person name="Kersten P."/>
            <person name="St John F."/>
            <person name="Glasner J."/>
            <person name="Sabat G."/>
            <person name="Splinter BonDurant S."/>
            <person name="Syed K."/>
            <person name="Yadav J."/>
            <person name="Mgbeahuruike A.C."/>
            <person name="Kovalchuk A."/>
            <person name="Asiegbu F.O."/>
            <person name="Lackner G."/>
            <person name="Hoffmeister D."/>
            <person name="Rencoret J."/>
            <person name="Gutierrez A."/>
            <person name="Sun H."/>
            <person name="Lindquist E."/>
            <person name="Barry K."/>
            <person name="Riley R."/>
            <person name="Grigoriev I.V."/>
            <person name="Henrissat B."/>
            <person name="Kues U."/>
            <person name="Berka R.M."/>
            <person name="Martinez A.T."/>
            <person name="Covert S.F."/>
            <person name="Blanchette R.A."/>
            <person name="Cullen D."/>
        </authorList>
    </citation>
    <scope>NUCLEOTIDE SEQUENCE [LARGE SCALE GENOMIC DNA]</scope>
    <source>
        <strain evidence="12 13">11061_1 CR5-6</strain>
    </source>
</reference>
<dbReference type="Gene3D" id="1.10.357.20">
    <property type="entry name" value="SLC41 divalent cation transporters, integral membrane domain"/>
    <property type="match status" value="2"/>
</dbReference>
<keyword evidence="7" id="KW-0406">Ion transport</keyword>
<gene>
    <name evidence="12" type="ORF">PHLGIDRAFT_105576</name>
</gene>
<dbReference type="PANTHER" id="PTHR16228">
    <property type="entry name" value="DIVALENT CATION TRANSPORTER SOLUTE CARRIER FAMILY 41"/>
    <property type="match status" value="1"/>
</dbReference>
<comment type="similarity">
    <text evidence="2">Belongs to the SLC41A transporter family.</text>
</comment>
<dbReference type="EMBL" id="KN840496">
    <property type="protein sequence ID" value="KIP07485.1"/>
    <property type="molecule type" value="Genomic_DNA"/>
</dbReference>
<dbReference type="OrthoDB" id="666972at2759"/>
<feature type="compositionally biased region" description="Basic and acidic residues" evidence="9">
    <location>
        <begin position="40"/>
        <end position="53"/>
    </location>
</feature>